<keyword evidence="8" id="KW-0675">Receptor</keyword>
<feature type="region of interest" description="Disordered" evidence="5">
    <location>
        <begin position="34"/>
        <end position="57"/>
    </location>
</feature>
<dbReference type="Gene3D" id="2.170.130.10">
    <property type="entry name" value="TonB-dependent receptor, plug domain"/>
    <property type="match status" value="1"/>
</dbReference>
<feature type="chain" id="PRO_5047297403" evidence="6">
    <location>
        <begin position="33"/>
        <end position="1255"/>
    </location>
</feature>
<dbReference type="EMBL" id="JAVDXQ010000002">
    <property type="protein sequence ID" value="MDR7296008.1"/>
    <property type="molecule type" value="Genomic_DNA"/>
</dbReference>
<dbReference type="InterPro" id="IPR036942">
    <property type="entry name" value="Beta-barrel_TonB_sf"/>
</dbReference>
<protein>
    <submittedName>
        <fullName evidence="8">TonB-dependent receptor</fullName>
    </submittedName>
</protein>
<evidence type="ECO:0000256" key="4">
    <source>
        <dbReference type="ARBA" id="ARBA00023237"/>
    </source>
</evidence>
<dbReference type="InterPro" id="IPR037066">
    <property type="entry name" value="Plug_dom_sf"/>
</dbReference>
<evidence type="ECO:0000256" key="5">
    <source>
        <dbReference type="SAM" id="MobiDB-lite"/>
    </source>
</evidence>
<dbReference type="InterPro" id="IPR012910">
    <property type="entry name" value="Plug_dom"/>
</dbReference>
<sequence length="1255" mass="135473">MSQNSTHTLRRDRLGAAVSIALALMAHEAAMAQTPPAPADAASAPAAAKPAEAKPKAPVNELETVLVVGTRQSQQSAINRKKHAATVQDSLVAEDVGAFPDRNIGEAISRIAGVALDRGEYGEGVSVNIRGNGPELTRVEMDGVGVSSGAGTNLLGGGDGRGTEFRELSSDLIKSVDIVKGSTASMTQGSLGASIIIETRNGLDFDKPYYSLRLAASKSDLAKKTTPDANLIWTDKFFDKKLGVMVNLNRGSSVRENHSISQGGSNGQQGLVRLADFDNSPEKTFSYANSLAALSPSQADVPHAQWATTGGGVFAALTPKQILERSAAAQTKADCLTAFPLYTTAQLAPITTSGNRTLAYQSRINEQLSCLNQWNDYTPSHLVGPRYNFRSNDDTRTGGDIRLDFKVNDQLSVYGKWMQSRRHVDDTVGFLSMGGTPLFNQNTTDNLTTNTRTLTAGASGSTLPGTYSFRANNAPLIQGATTNVLPGYKVDSTHHVTSYSTDGNTLGTDTIFSSIDTTNKTLQAGGEYRNDRLRAKFMASYNKGTGLRYDRRAAFGSAYGVGNFDLQPNGLWDFTRPGGAAIDQLGNLAGYATLNPAVLSTAVPIDNLNPVFTPAYTAAQRARYTNNTQLTVIRSFDNENSEKQAKLDLTYNVVDKLPFLTALKTGFQLLDYGSTSWSGGGGEVKSPVGTAGQPGFQPGVYLPSVNGRWNVIGCEDTPGSLATGGQPCAFGVVKNPRYDAGVGATVGGTTTLTPAQYQELVRQTMTLAPASQFYGGSKNRPATLLNGWNQLDIDKLYQLVGFNVPLDCFRTCTASDGKVYDQPKTGLQDKQTAGYLQTDFEIDRLPFTDRPLPFGVELAGNIGVRVVRTDMSSTGFMVFRSIRKNANWVPGNNDTVNVTTAQVSQNVDFKGSRTDVSPSLNLALWPVPDKLVTRYSWSKQIARLPMSRVSPVADGTITCTVSEINEDLPAEEDGSQADQGCNRIFGNPAMKPQTTINQNLSLEWYVNRDTQLSVSTFLQKDLVGAPNLRVSRSNVRLFEGSNLLDPLSGTPLRDLEFSFAQWDNVAPSKRRGVEFGSKTAFTFLPSVLRHTGFDANYSRLRNSGGAPVIDQISGEAMPMAGQPKYSYNASLWYDDGALQFRLSQQVVAARFQTYSPATGTNVGVANFPSDNVAWRTPAYNPGAPIFSKRTAFVDAKVSYRFKSGIELTADVRNLTGERTQSNTGGYQNYEGIPSIYTDNYYGRTYYVGVTYRSPR</sequence>
<gene>
    <name evidence="8" type="ORF">J2X16_001347</name>
</gene>
<dbReference type="RefSeq" id="WP_310343061.1">
    <property type="nucleotide sequence ID" value="NZ_JAVDXQ010000002.1"/>
</dbReference>
<name>A0ABU1Z5V9_9BURK</name>
<evidence type="ECO:0000313" key="9">
    <source>
        <dbReference type="Proteomes" id="UP001180536"/>
    </source>
</evidence>
<keyword evidence="3" id="KW-0472">Membrane</keyword>
<feature type="signal peptide" evidence="6">
    <location>
        <begin position="1"/>
        <end position="32"/>
    </location>
</feature>
<keyword evidence="9" id="KW-1185">Reference proteome</keyword>
<dbReference type="InterPro" id="IPR010916">
    <property type="entry name" value="TonB_box_CS"/>
</dbReference>
<evidence type="ECO:0000259" key="7">
    <source>
        <dbReference type="Pfam" id="PF07715"/>
    </source>
</evidence>
<dbReference type="NCBIfam" id="TIGR01782">
    <property type="entry name" value="TonB-Xanth-Caul"/>
    <property type="match status" value="1"/>
</dbReference>
<feature type="domain" description="TonB-dependent receptor plug" evidence="7">
    <location>
        <begin position="87"/>
        <end position="190"/>
    </location>
</feature>
<keyword evidence="4" id="KW-0998">Cell outer membrane</keyword>
<accession>A0ABU1Z5V9</accession>
<dbReference type="Pfam" id="PF07715">
    <property type="entry name" value="Plug"/>
    <property type="match status" value="1"/>
</dbReference>
<keyword evidence="6" id="KW-0732">Signal</keyword>
<organism evidence="8 9">
    <name type="scientific">Pelomonas aquatica</name>
    <dbReference type="NCBI Taxonomy" id="431058"/>
    <lineage>
        <taxon>Bacteria</taxon>
        <taxon>Pseudomonadati</taxon>
        <taxon>Pseudomonadota</taxon>
        <taxon>Betaproteobacteria</taxon>
        <taxon>Burkholderiales</taxon>
        <taxon>Sphaerotilaceae</taxon>
        <taxon>Roseateles</taxon>
    </lineage>
</organism>
<proteinExistence type="inferred from homology"/>
<evidence type="ECO:0000256" key="6">
    <source>
        <dbReference type="SAM" id="SignalP"/>
    </source>
</evidence>
<dbReference type="Proteomes" id="UP001180536">
    <property type="component" value="Unassembled WGS sequence"/>
</dbReference>
<evidence type="ECO:0000256" key="2">
    <source>
        <dbReference type="ARBA" id="ARBA00009810"/>
    </source>
</evidence>
<dbReference type="Gene3D" id="2.40.170.20">
    <property type="entry name" value="TonB-dependent receptor, beta-barrel domain"/>
    <property type="match status" value="1"/>
</dbReference>
<reference evidence="8 9" key="1">
    <citation type="submission" date="2023-07" db="EMBL/GenBank/DDBJ databases">
        <title>Sorghum-associated microbial communities from plants grown in Nebraska, USA.</title>
        <authorList>
            <person name="Schachtman D."/>
        </authorList>
    </citation>
    <scope>NUCLEOTIDE SEQUENCE [LARGE SCALE GENOMIC DNA]</scope>
    <source>
        <strain evidence="8 9">BE310</strain>
    </source>
</reference>
<dbReference type="PANTHER" id="PTHR40980:SF4">
    <property type="entry name" value="TONB-DEPENDENT RECEPTOR-LIKE BETA-BARREL DOMAIN-CONTAINING PROTEIN"/>
    <property type="match status" value="1"/>
</dbReference>
<dbReference type="SUPFAM" id="SSF56935">
    <property type="entry name" value="Porins"/>
    <property type="match status" value="1"/>
</dbReference>
<comment type="subcellular location">
    <subcellularLocation>
        <location evidence="1">Cell outer membrane</location>
    </subcellularLocation>
</comment>
<dbReference type="PANTHER" id="PTHR40980">
    <property type="entry name" value="PLUG DOMAIN-CONTAINING PROTEIN"/>
    <property type="match status" value="1"/>
</dbReference>
<comment type="caution">
    <text evidence="8">The sequence shown here is derived from an EMBL/GenBank/DDBJ whole genome shotgun (WGS) entry which is preliminary data.</text>
</comment>
<evidence type="ECO:0000313" key="8">
    <source>
        <dbReference type="EMBL" id="MDR7296008.1"/>
    </source>
</evidence>
<feature type="compositionally biased region" description="Low complexity" evidence="5">
    <location>
        <begin position="34"/>
        <end position="50"/>
    </location>
</feature>
<comment type="similarity">
    <text evidence="2">Belongs to the TonB-dependent receptor family.</text>
</comment>
<evidence type="ECO:0000256" key="3">
    <source>
        <dbReference type="ARBA" id="ARBA00023136"/>
    </source>
</evidence>
<evidence type="ECO:0000256" key="1">
    <source>
        <dbReference type="ARBA" id="ARBA00004442"/>
    </source>
</evidence>
<dbReference type="InterPro" id="IPR010104">
    <property type="entry name" value="TonB_rcpt_bac"/>
</dbReference>
<dbReference type="PROSITE" id="PS00430">
    <property type="entry name" value="TONB_DEPENDENT_REC_1"/>
    <property type="match status" value="1"/>
</dbReference>